<keyword evidence="3" id="KW-0449">Lipoprotein</keyword>
<accession>A0AAW8NC74</accession>
<dbReference type="PANTHER" id="PTHR37507:SF2">
    <property type="entry name" value="SPORULATION PROTEIN YDCC"/>
    <property type="match status" value="1"/>
</dbReference>
<dbReference type="GeneID" id="97422604"/>
<dbReference type="Proteomes" id="UP001262032">
    <property type="component" value="Unassembled WGS sequence"/>
</dbReference>
<keyword evidence="2" id="KW-0812">Transmembrane</keyword>
<dbReference type="AlphaFoldDB" id="A0AAW8NC74"/>
<organism evidence="3 4">
    <name type="scientific">Pseudarthrobacter oxydans</name>
    <name type="common">Arthrobacter oxydans</name>
    <dbReference type="NCBI Taxonomy" id="1671"/>
    <lineage>
        <taxon>Bacteria</taxon>
        <taxon>Bacillati</taxon>
        <taxon>Actinomycetota</taxon>
        <taxon>Actinomycetes</taxon>
        <taxon>Micrococcales</taxon>
        <taxon>Micrococcaceae</taxon>
        <taxon>Pseudarthrobacter</taxon>
    </lineage>
</organism>
<evidence type="ECO:0000313" key="4">
    <source>
        <dbReference type="Proteomes" id="UP001262032"/>
    </source>
</evidence>
<proteinExistence type="predicted"/>
<gene>
    <name evidence="3" type="ORF">J2X12_001983</name>
</gene>
<evidence type="ECO:0000256" key="1">
    <source>
        <dbReference type="SAM" id="MobiDB-lite"/>
    </source>
</evidence>
<sequence length="417" mass="43088">MNHRNVGAPIITGAAKQRRNRAWLRWVPAVAAPAVIAAGVLVGSIPARAGDALADKTPAEVIALLAGNRTHTFSGTIEQVSELGLPELPATGPGSGPASDDPAASAIEMLTGEHTARVFMDGKAKVRLQVVDRFAERNVIRRDDDVWFYSSRDNSTTHLTLPAHARDLPLEDQALPGTSPDSTSPDSTGPENTMVPPTPQELAAKFLAAADTTTAVSVGPEVQVAGRAAYNLLLEPRTSGTLVGMIAIAVDGETGMPLSVEVTARGGGEPAFRTGFTSLSLDAPDPALFNFVPPPGSTVEELQIRHPAHPPVGPGSPGYPGTHTEPDQLEAGIKDKPGSYLTGTGWETVVELPADTGAGAKLSTALAQNPLLAQAAAVVPGGRLLSSALFNVLLTDDGRVFAGMVPADRLHAASSAP</sequence>
<feature type="transmembrane region" description="Helical" evidence="2">
    <location>
        <begin position="26"/>
        <end position="47"/>
    </location>
</feature>
<feature type="compositionally biased region" description="Low complexity" evidence="1">
    <location>
        <begin position="176"/>
        <end position="190"/>
    </location>
</feature>
<dbReference type="EMBL" id="JAVDWN010000006">
    <property type="protein sequence ID" value="MDR7163964.1"/>
    <property type="molecule type" value="Genomic_DNA"/>
</dbReference>
<name>A0AAW8NC74_PSEOX</name>
<dbReference type="InterPro" id="IPR029046">
    <property type="entry name" value="LolA/LolB/LppX"/>
</dbReference>
<feature type="region of interest" description="Disordered" evidence="1">
    <location>
        <begin position="160"/>
        <end position="197"/>
    </location>
</feature>
<keyword evidence="2" id="KW-1133">Transmembrane helix</keyword>
<evidence type="ECO:0000256" key="2">
    <source>
        <dbReference type="SAM" id="Phobius"/>
    </source>
</evidence>
<comment type="caution">
    <text evidence="3">The sequence shown here is derived from an EMBL/GenBank/DDBJ whole genome shotgun (WGS) entry which is preliminary data.</text>
</comment>
<dbReference type="Gene3D" id="2.50.20.10">
    <property type="entry name" value="Lipoprotein localisation LolA/LolB/LppX"/>
    <property type="match status" value="1"/>
</dbReference>
<protein>
    <submittedName>
        <fullName evidence="3">Outer membrane lipoprotein-sorting protein</fullName>
    </submittedName>
</protein>
<evidence type="ECO:0000313" key="3">
    <source>
        <dbReference type="EMBL" id="MDR7163964.1"/>
    </source>
</evidence>
<dbReference type="SUPFAM" id="SSF89392">
    <property type="entry name" value="Prokaryotic lipoproteins and lipoprotein localization factors"/>
    <property type="match status" value="1"/>
</dbReference>
<dbReference type="InterPro" id="IPR052944">
    <property type="entry name" value="Sporulation_related"/>
</dbReference>
<dbReference type="PANTHER" id="PTHR37507">
    <property type="entry name" value="SPORULATION PROTEIN YDCC"/>
    <property type="match status" value="1"/>
</dbReference>
<dbReference type="RefSeq" id="WP_310111842.1">
    <property type="nucleotide sequence ID" value="NZ_JAVDTN010000006.1"/>
</dbReference>
<reference evidence="3" key="1">
    <citation type="submission" date="2023-07" db="EMBL/GenBank/DDBJ databases">
        <title>Sorghum-associated microbial communities from plants grown in Nebraska, USA.</title>
        <authorList>
            <person name="Schachtman D."/>
        </authorList>
    </citation>
    <scope>NUCLEOTIDE SEQUENCE</scope>
    <source>
        <strain evidence="3">BE261</strain>
    </source>
</reference>
<keyword evidence="2" id="KW-0472">Membrane</keyword>